<dbReference type="Proteomes" id="UP001163687">
    <property type="component" value="Chromosome"/>
</dbReference>
<gene>
    <name evidence="6" type="ORF">caldi_19640</name>
</gene>
<dbReference type="GO" id="GO:0005886">
    <property type="term" value="C:plasma membrane"/>
    <property type="evidence" value="ECO:0007669"/>
    <property type="project" value="TreeGrafter"/>
</dbReference>
<evidence type="ECO:0000256" key="2">
    <source>
        <dbReference type="ARBA" id="ARBA00022741"/>
    </source>
</evidence>
<dbReference type="GO" id="GO:0016887">
    <property type="term" value="F:ATP hydrolysis activity"/>
    <property type="evidence" value="ECO:0007669"/>
    <property type="project" value="TreeGrafter"/>
</dbReference>
<proteinExistence type="inferred from homology"/>
<evidence type="ECO:0000256" key="3">
    <source>
        <dbReference type="ARBA" id="ARBA00022840"/>
    </source>
</evidence>
<keyword evidence="2" id="KW-0547">Nucleotide-binding</keyword>
<keyword evidence="3" id="KW-0067">ATP-binding</keyword>
<dbReference type="Gene3D" id="3.30.450.90">
    <property type="match status" value="1"/>
</dbReference>
<organism evidence="6 7">
    <name type="scientific">Caldinitratiruptor microaerophilus</name>
    <dbReference type="NCBI Taxonomy" id="671077"/>
    <lineage>
        <taxon>Bacteria</taxon>
        <taxon>Bacillati</taxon>
        <taxon>Bacillota</taxon>
        <taxon>Clostridia</taxon>
        <taxon>Eubacteriales</taxon>
        <taxon>Symbiobacteriaceae</taxon>
        <taxon>Caldinitratiruptor</taxon>
    </lineage>
</organism>
<dbReference type="InterPro" id="IPR001482">
    <property type="entry name" value="T2SS/T4SS_dom"/>
</dbReference>
<evidence type="ECO:0000256" key="1">
    <source>
        <dbReference type="ARBA" id="ARBA00006611"/>
    </source>
</evidence>
<comment type="similarity">
    <text evidence="1">Belongs to the GSP E family.</text>
</comment>
<protein>
    <submittedName>
        <fullName evidence="6">Type II secretion system protein E</fullName>
    </submittedName>
</protein>
<dbReference type="Gene3D" id="3.30.300.160">
    <property type="entry name" value="Type II secretion system, protein E, N-terminal domain"/>
    <property type="match status" value="1"/>
</dbReference>
<dbReference type="RefSeq" id="WP_264841562.1">
    <property type="nucleotide sequence ID" value="NZ_AP025628.1"/>
</dbReference>
<dbReference type="InterPro" id="IPR003593">
    <property type="entry name" value="AAA+_ATPase"/>
</dbReference>
<dbReference type="SMART" id="SM00382">
    <property type="entry name" value="AAA"/>
    <property type="match status" value="1"/>
</dbReference>
<dbReference type="InterPro" id="IPR037257">
    <property type="entry name" value="T2SS_E_N_sf"/>
</dbReference>
<dbReference type="PANTHER" id="PTHR30258:SF2">
    <property type="entry name" value="COMG OPERON PROTEIN 1"/>
    <property type="match status" value="1"/>
</dbReference>
<sequence>MARRLGEILVEARLLTAEQLEKALQEQRRSGRRLGQVLVDMGLATEEDIALTLARQLGYEYVPADLIQVDPGAARLLPEATARLLGALPLSATDRQVRVAMVDPLNVFALDEIAGLTGREAVPVVVTPKGLERALRRAYGVAGQISRAGGGEAMAAGGATGEAHPSPGARGAAEGRAVTESRAVVDFLEQLIAEALDQGASDIHLEPQADRVRIRFRVDGLLRDVMEQPLSLLAPLVSRVKVMADLDIAERRVPQDGRFDLRTGGREVDVRVSTLPTIAGERVVMRLLDKSRAITHLEQLGMLPDTLEQYRRLLQTPYGMILVTGPTGSGKTTTLMATLRHLNRPHRNILTIEDPVEYHIPGISQVQINPKAGLTFASGLRSFLRQDPDVIMVGEIRDLETAEIAIRAALTGHLVFSTLHTNDAPSATTRLLDMGVESYLVASSVLAVVAQRLGRRICERCREPVDLPADAPERALFALPPGPVRVYRGRGCAACHETGYRGRVALFELFTMTGDLRALVTEKAPAGVIRERARAQGMRTLLEDGVAKALAGITTLEEVQRVAYSEA</sequence>
<evidence type="ECO:0000313" key="7">
    <source>
        <dbReference type="Proteomes" id="UP001163687"/>
    </source>
</evidence>
<name>A0AA35GA27_9FIRM</name>
<dbReference type="SUPFAM" id="SSF160246">
    <property type="entry name" value="EspE N-terminal domain-like"/>
    <property type="match status" value="1"/>
</dbReference>
<feature type="region of interest" description="Disordered" evidence="4">
    <location>
        <begin position="152"/>
        <end position="173"/>
    </location>
</feature>
<dbReference type="FunFam" id="3.40.50.300:FF:000398">
    <property type="entry name" value="Type IV pilus assembly ATPase PilB"/>
    <property type="match status" value="1"/>
</dbReference>
<dbReference type="FunFam" id="3.30.450.90:FF:000001">
    <property type="entry name" value="Type II secretion system ATPase GspE"/>
    <property type="match status" value="1"/>
</dbReference>
<dbReference type="CDD" id="cd01129">
    <property type="entry name" value="PulE-GspE-like"/>
    <property type="match status" value="1"/>
</dbReference>
<dbReference type="InterPro" id="IPR007831">
    <property type="entry name" value="T2SS_GspE_N"/>
</dbReference>
<dbReference type="Gene3D" id="3.40.50.300">
    <property type="entry name" value="P-loop containing nucleotide triphosphate hydrolases"/>
    <property type="match status" value="1"/>
</dbReference>
<dbReference type="Pfam" id="PF00437">
    <property type="entry name" value="T2SSE"/>
    <property type="match status" value="1"/>
</dbReference>
<dbReference type="InterPro" id="IPR027417">
    <property type="entry name" value="P-loop_NTPase"/>
</dbReference>
<evidence type="ECO:0000256" key="4">
    <source>
        <dbReference type="SAM" id="MobiDB-lite"/>
    </source>
</evidence>
<dbReference type="KEGG" id="cmic:caldi_19640"/>
<reference evidence="6" key="1">
    <citation type="submission" date="2022-03" db="EMBL/GenBank/DDBJ databases">
        <title>Complete genome sequence of Caldinitratiruptor microaerophilus.</title>
        <authorList>
            <person name="Mukaiyama R."/>
            <person name="Nishiyama T."/>
            <person name="Ueda K."/>
        </authorList>
    </citation>
    <scope>NUCLEOTIDE SEQUENCE</scope>
    <source>
        <strain evidence="6">JCM 16183</strain>
    </source>
</reference>
<accession>A0AA35GA27</accession>
<feature type="compositionally biased region" description="Low complexity" evidence="4">
    <location>
        <begin position="153"/>
        <end position="163"/>
    </location>
</feature>
<evidence type="ECO:0000313" key="6">
    <source>
        <dbReference type="EMBL" id="BDG60874.1"/>
    </source>
</evidence>
<dbReference type="EMBL" id="AP025628">
    <property type="protein sequence ID" value="BDG60874.1"/>
    <property type="molecule type" value="Genomic_DNA"/>
</dbReference>
<dbReference type="GO" id="GO:0005524">
    <property type="term" value="F:ATP binding"/>
    <property type="evidence" value="ECO:0007669"/>
    <property type="project" value="UniProtKB-KW"/>
</dbReference>
<dbReference type="Gene3D" id="1.10.40.70">
    <property type="match status" value="1"/>
</dbReference>
<evidence type="ECO:0000259" key="5">
    <source>
        <dbReference type="PROSITE" id="PS00662"/>
    </source>
</evidence>
<dbReference type="Pfam" id="PF05157">
    <property type="entry name" value="MshEN"/>
    <property type="match status" value="1"/>
</dbReference>
<dbReference type="PANTHER" id="PTHR30258">
    <property type="entry name" value="TYPE II SECRETION SYSTEM PROTEIN GSPE-RELATED"/>
    <property type="match status" value="1"/>
</dbReference>
<dbReference type="PROSITE" id="PS00662">
    <property type="entry name" value="T2SP_E"/>
    <property type="match status" value="1"/>
</dbReference>
<dbReference type="AlphaFoldDB" id="A0AA35GA27"/>
<keyword evidence="7" id="KW-1185">Reference proteome</keyword>
<feature type="domain" description="Bacterial type II secretion system protein E" evidence="5">
    <location>
        <begin position="384"/>
        <end position="398"/>
    </location>
</feature>
<dbReference type="SUPFAM" id="SSF52540">
    <property type="entry name" value="P-loop containing nucleoside triphosphate hydrolases"/>
    <property type="match status" value="1"/>
</dbReference>